<accession>A0A1I7WTQ5</accession>
<dbReference type="WBParaSite" id="Hba_08524">
    <property type="protein sequence ID" value="Hba_08524"/>
    <property type="gene ID" value="Hba_08524"/>
</dbReference>
<dbReference type="AlphaFoldDB" id="A0A1I7WTQ5"/>
<reference evidence="2" key="1">
    <citation type="submission" date="2016-11" db="UniProtKB">
        <authorList>
            <consortium name="WormBaseParasite"/>
        </authorList>
    </citation>
    <scope>IDENTIFICATION</scope>
</reference>
<evidence type="ECO:0000313" key="1">
    <source>
        <dbReference type="Proteomes" id="UP000095283"/>
    </source>
</evidence>
<sequence length="134" mass="15637">MITISLRKDLKPLTNLDLEELVKELKIEDFRGVFMRDTLPDKILSREVGIVNLDSSNNKEMRKEILDSKLPSYQLVKRGTFSENDWLHSRVNTFHLAMNPKHGNPREGLELVSLSFKEDRRSRFNQKIKNSPSL</sequence>
<protein>
    <submittedName>
        <fullName evidence="2">Toxin-antitoxin system, toxin component</fullName>
    </submittedName>
</protein>
<keyword evidence="1" id="KW-1185">Reference proteome</keyword>
<dbReference type="Proteomes" id="UP000095283">
    <property type="component" value="Unplaced"/>
</dbReference>
<proteinExistence type="predicted"/>
<organism evidence="1 2">
    <name type="scientific">Heterorhabditis bacteriophora</name>
    <name type="common">Entomopathogenic nematode worm</name>
    <dbReference type="NCBI Taxonomy" id="37862"/>
    <lineage>
        <taxon>Eukaryota</taxon>
        <taxon>Metazoa</taxon>
        <taxon>Ecdysozoa</taxon>
        <taxon>Nematoda</taxon>
        <taxon>Chromadorea</taxon>
        <taxon>Rhabditida</taxon>
        <taxon>Rhabditina</taxon>
        <taxon>Rhabditomorpha</taxon>
        <taxon>Strongyloidea</taxon>
        <taxon>Heterorhabditidae</taxon>
        <taxon>Heterorhabditis</taxon>
    </lineage>
</organism>
<evidence type="ECO:0000313" key="2">
    <source>
        <dbReference type="WBParaSite" id="Hba_08524"/>
    </source>
</evidence>
<name>A0A1I7WTQ5_HETBA</name>